<dbReference type="Proteomes" id="UP000220106">
    <property type="component" value="Unassembled WGS sequence"/>
</dbReference>
<comment type="caution">
    <text evidence="2">The sequence shown here is derived from an EMBL/GenBank/DDBJ whole genome shotgun (WGS) entry which is preliminary data.</text>
</comment>
<organism evidence="2 3">
    <name type="scientific">Peribacillus butanolivorans</name>
    <dbReference type="NCBI Taxonomy" id="421767"/>
    <lineage>
        <taxon>Bacteria</taxon>
        <taxon>Bacillati</taxon>
        <taxon>Bacillota</taxon>
        <taxon>Bacilli</taxon>
        <taxon>Bacillales</taxon>
        <taxon>Bacillaceae</taxon>
        <taxon>Peribacillus</taxon>
    </lineage>
</organism>
<feature type="region of interest" description="Disordered" evidence="1">
    <location>
        <begin position="1"/>
        <end position="21"/>
    </location>
</feature>
<name>A0AAX0RSF7_9BACI</name>
<sequence length="68" mass="7837">MIKSLEKAKKEETKVKESVDEPKQIDLNIGIEPKEEEISGENETLTSAEREKELTDTRPFICGYFCFI</sequence>
<protein>
    <submittedName>
        <fullName evidence="2">Uncharacterized protein</fullName>
    </submittedName>
</protein>
<dbReference type="AlphaFoldDB" id="A0AAX0RSF7"/>
<dbReference type="RefSeq" id="WP_056519782.1">
    <property type="nucleotide sequence ID" value="NZ_JBIWCY010000011.1"/>
</dbReference>
<dbReference type="EMBL" id="NUEQ01000011">
    <property type="protein sequence ID" value="PEJ35967.1"/>
    <property type="molecule type" value="Genomic_DNA"/>
</dbReference>
<reference evidence="2 3" key="1">
    <citation type="submission" date="2017-09" db="EMBL/GenBank/DDBJ databases">
        <title>Large-scale bioinformatics analysis of Bacillus genomes uncovers conserved roles of natural products in bacterial physiology.</title>
        <authorList>
            <consortium name="Agbiome Team Llc"/>
            <person name="Bleich R.M."/>
            <person name="Kirk G.J."/>
            <person name="Santa Maria K.C."/>
            <person name="Allen S.E."/>
            <person name="Farag S."/>
            <person name="Shank E.A."/>
            <person name="Bowers A."/>
        </authorList>
    </citation>
    <scope>NUCLEOTIDE SEQUENCE [LARGE SCALE GENOMIC DNA]</scope>
    <source>
        <strain evidence="2 3">AFS003229</strain>
    </source>
</reference>
<accession>A0AAX0RSF7</accession>
<evidence type="ECO:0000313" key="2">
    <source>
        <dbReference type="EMBL" id="PEJ35967.1"/>
    </source>
</evidence>
<gene>
    <name evidence="2" type="ORF">CN689_05800</name>
</gene>
<proteinExistence type="predicted"/>
<evidence type="ECO:0000256" key="1">
    <source>
        <dbReference type="SAM" id="MobiDB-lite"/>
    </source>
</evidence>
<evidence type="ECO:0000313" key="3">
    <source>
        <dbReference type="Proteomes" id="UP000220106"/>
    </source>
</evidence>